<evidence type="ECO:0000313" key="2">
    <source>
        <dbReference type="EMBL" id="KAK8169400.1"/>
    </source>
</evidence>
<keyword evidence="1" id="KW-0472">Membrane</keyword>
<evidence type="ECO:0000313" key="3">
    <source>
        <dbReference type="Proteomes" id="UP001456524"/>
    </source>
</evidence>
<keyword evidence="1" id="KW-1133">Transmembrane helix</keyword>
<name>A0ABR1XVD6_9PEZI</name>
<comment type="caution">
    <text evidence="2">The sequence shown here is derived from an EMBL/GenBank/DDBJ whole genome shotgun (WGS) entry which is preliminary data.</text>
</comment>
<sequence>MRLLLQVCLVALKMYVIGSILAVLFCSLFPFSAFVFFSCWSEIVSAYEHFGKLPLRSLVGIQWHSGMLKDIRSNFRNSRPEFLDMGKTQSDHPYGIFLRRKLSLLRRCGLVQRVETKRLKSFIAQQRRYRPKCLPAADNCVHLISL</sequence>
<dbReference type="Proteomes" id="UP001456524">
    <property type="component" value="Unassembled WGS sequence"/>
</dbReference>
<protein>
    <submittedName>
        <fullName evidence="2">Uncharacterized protein</fullName>
    </submittedName>
</protein>
<feature type="transmembrane region" description="Helical" evidence="1">
    <location>
        <begin position="12"/>
        <end position="37"/>
    </location>
</feature>
<keyword evidence="1" id="KW-0812">Transmembrane</keyword>
<proteinExistence type="predicted"/>
<evidence type="ECO:0000256" key="1">
    <source>
        <dbReference type="SAM" id="Phobius"/>
    </source>
</evidence>
<keyword evidence="3" id="KW-1185">Reference proteome</keyword>
<gene>
    <name evidence="2" type="ORF">IWX90DRAFT_176272</name>
</gene>
<dbReference type="EMBL" id="JBBWUH010000004">
    <property type="protein sequence ID" value="KAK8169400.1"/>
    <property type="molecule type" value="Genomic_DNA"/>
</dbReference>
<reference evidence="2 3" key="1">
    <citation type="journal article" date="2022" name="G3 (Bethesda)">
        <title>Enemy or ally: a genomic approach to elucidate the lifestyle of Phyllosticta citrichinaensis.</title>
        <authorList>
            <person name="Buijs V.A."/>
            <person name="Groenewald J.Z."/>
            <person name="Haridas S."/>
            <person name="LaButti K.M."/>
            <person name="Lipzen A."/>
            <person name="Martin F.M."/>
            <person name="Barry K."/>
            <person name="Grigoriev I.V."/>
            <person name="Crous P.W."/>
            <person name="Seidl M.F."/>
        </authorList>
    </citation>
    <scope>NUCLEOTIDE SEQUENCE [LARGE SCALE GENOMIC DNA]</scope>
    <source>
        <strain evidence="2 3">CBS 129764</strain>
    </source>
</reference>
<organism evidence="2 3">
    <name type="scientific">Phyllosticta citrichinensis</name>
    <dbReference type="NCBI Taxonomy" id="1130410"/>
    <lineage>
        <taxon>Eukaryota</taxon>
        <taxon>Fungi</taxon>
        <taxon>Dikarya</taxon>
        <taxon>Ascomycota</taxon>
        <taxon>Pezizomycotina</taxon>
        <taxon>Dothideomycetes</taxon>
        <taxon>Dothideomycetes incertae sedis</taxon>
        <taxon>Botryosphaeriales</taxon>
        <taxon>Phyllostictaceae</taxon>
        <taxon>Phyllosticta</taxon>
    </lineage>
</organism>
<accession>A0ABR1XVD6</accession>